<dbReference type="NCBIfam" id="TIGR04256">
    <property type="entry name" value="GxxExxY"/>
    <property type="match status" value="1"/>
</dbReference>
<evidence type="ECO:0000313" key="2">
    <source>
        <dbReference type="Proteomes" id="UP000216035"/>
    </source>
</evidence>
<dbReference type="Gene3D" id="3.90.320.10">
    <property type="match status" value="1"/>
</dbReference>
<sequence>MEEINQITYIVRSAIFEVHRELGPGLFERVYEAALARELKDLGLSVSRQYTKSLMYKGELLGEAYVIDLLVENKVIVEIKSVENLQNVHKKQLMTYLRLSGCKVGLLVNFNAGYLVDKESLIRIIV</sequence>
<proteinExistence type="predicted"/>
<dbReference type="AlphaFoldDB" id="A0A255ZR02"/>
<accession>A0A255ZR02</accession>
<dbReference type="EMBL" id="NOXX01000196">
    <property type="protein sequence ID" value="OYQ43876.1"/>
    <property type="molecule type" value="Genomic_DNA"/>
</dbReference>
<dbReference type="InterPro" id="IPR026350">
    <property type="entry name" value="GxxExxY"/>
</dbReference>
<dbReference type="InterPro" id="IPR011604">
    <property type="entry name" value="PDDEXK-like_dom_sf"/>
</dbReference>
<reference evidence="1 2" key="1">
    <citation type="submission" date="2017-07" db="EMBL/GenBank/DDBJ databases">
        <title>Flavobacterium cyanobacteriorum sp. nov., isolated from cyanobacterial aggregates in a eutrophic lake.</title>
        <authorList>
            <person name="Cai H."/>
        </authorList>
    </citation>
    <scope>NUCLEOTIDE SEQUENCE [LARGE SCALE GENOMIC DNA]</scope>
    <source>
        <strain evidence="1 2">TH167</strain>
    </source>
</reference>
<name>A0A255ZR02_9FLAO</name>
<comment type="caution">
    <text evidence="1">The sequence shown here is derived from an EMBL/GenBank/DDBJ whole genome shotgun (WGS) entry which is preliminary data.</text>
</comment>
<gene>
    <name evidence="1" type="ORF">CHX27_08330</name>
</gene>
<keyword evidence="2" id="KW-1185">Reference proteome</keyword>
<dbReference type="RefSeq" id="WP_094486309.1">
    <property type="nucleotide sequence ID" value="NZ_NOXX01000196.1"/>
</dbReference>
<evidence type="ECO:0000313" key="1">
    <source>
        <dbReference type="EMBL" id="OYQ43876.1"/>
    </source>
</evidence>
<dbReference type="Pfam" id="PF13366">
    <property type="entry name" value="PDDEXK_3"/>
    <property type="match status" value="1"/>
</dbReference>
<organism evidence="1 2">
    <name type="scientific">Flavobacterium aurantiibacter</name>
    <dbReference type="NCBI Taxonomy" id="2023067"/>
    <lineage>
        <taxon>Bacteria</taxon>
        <taxon>Pseudomonadati</taxon>
        <taxon>Bacteroidota</taxon>
        <taxon>Flavobacteriia</taxon>
        <taxon>Flavobacteriales</taxon>
        <taxon>Flavobacteriaceae</taxon>
        <taxon>Flavobacterium</taxon>
    </lineage>
</organism>
<dbReference type="OrthoDB" id="9806869at2"/>
<dbReference type="Proteomes" id="UP000216035">
    <property type="component" value="Unassembled WGS sequence"/>
</dbReference>
<protein>
    <submittedName>
        <fullName evidence="1">GxxExxY protein</fullName>
    </submittedName>
</protein>